<dbReference type="EMBL" id="JAGIOH010000001">
    <property type="protein sequence ID" value="MBP2405071.1"/>
    <property type="molecule type" value="Genomic_DNA"/>
</dbReference>
<gene>
    <name evidence="1" type="ORF">JO379_004540</name>
</gene>
<evidence type="ECO:0008006" key="3">
    <source>
        <dbReference type="Google" id="ProtNLM"/>
    </source>
</evidence>
<dbReference type="GeneID" id="91571406"/>
<dbReference type="Proteomes" id="UP001519291">
    <property type="component" value="Unassembled WGS sequence"/>
</dbReference>
<proteinExistence type="predicted"/>
<evidence type="ECO:0000313" key="1">
    <source>
        <dbReference type="EMBL" id="MBP2405071.1"/>
    </source>
</evidence>
<evidence type="ECO:0000313" key="2">
    <source>
        <dbReference type="Proteomes" id="UP001519291"/>
    </source>
</evidence>
<comment type="caution">
    <text evidence="1">The sequence shown here is derived from an EMBL/GenBank/DDBJ whole genome shotgun (WGS) entry which is preliminary data.</text>
</comment>
<name>A0ABS4Y8E2_9ACTN</name>
<protein>
    <recommendedName>
        <fullName evidence="3">Transcriptional regulator</fullName>
    </recommendedName>
</protein>
<reference evidence="1 2" key="1">
    <citation type="submission" date="2021-03" db="EMBL/GenBank/DDBJ databases">
        <title>Sequencing the genomes of 1000 actinobacteria strains.</title>
        <authorList>
            <person name="Klenk H.-P."/>
        </authorList>
    </citation>
    <scope>NUCLEOTIDE SEQUENCE [LARGE SCALE GENOMIC DNA]</scope>
    <source>
        <strain evidence="1 2">DSM 41480</strain>
    </source>
</reference>
<keyword evidence="2" id="KW-1185">Reference proteome</keyword>
<sequence length="441" mass="47416">MSQHPGNTLFVTARLERGWHSQADVAAAYESHAAALGESVSITVRQVRRWESSTPGWPNKVARRILRSMFDVPLEALGFVPLRPAENQLARATSDARSGRSRKEDSVRRRTFLGGALAGAAPFLDATALEHLAAAVTRARRYADQHLVAHLRAALDEAARTDGRTGPRQALPGAVSILGAIDEIARDASPTIRRELLGVGARAAEFTAWLYRDAGAPPHATTFFHDRAIEWATLSGDGPMHAYVLLRKAQATERDDAARMRDLAHAAVHGPWTLPPRARAEALQQEARAMALTGTVPDLVARTLDQAHDALADAEPSGPATCTGPLCAGYNTDRLMAQSAICHREAGQPERAVTLLRQHLQRGAFAPRDRAFFTAHLAGALAAAGEPDEAATTGLSALQLAAAPHFGQALGELRRTVTELRPYARRSAVRELRQALTALPG</sequence>
<accession>A0ABS4Y8E2</accession>
<dbReference type="RefSeq" id="WP_209516711.1">
    <property type="nucleotide sequence ID" value="NZ_JAGIOH010000001.1"/>
</dbReference>
<organism evidence="1 2">
    <name type="scientific">Streptomyces syringium</name>
    <dbReference type="NCBI Taxonomy" id="76729"/>
    <lineage>
        <taxon>Bacteria</taxon>
        <taxon>Bacillati</taxon>
        <taxon>Actinomycetota</taxon>
        <taxon>Actinomycetes</taxon>
        <taxon>Kitasatosporales</taxon>
        <taxon>Streptomycetaceae</taxon>
        <taxon>Streptomyces</taxon>
    </lineage>
</organism>